<dbReference type="EMBL" id="JAWDEY010000002">
    <property type="protein sequence ID" value="KAK6591031.1"/>
    <property type="molecule type" value="Genomic_DNA"/>
</dbReference>
<gene>
    <name evidence="4" type="ORF">RS030_111801</name>
</gene>
<feature type="compositionally biased region" description="Acidic residues" evidence="2">
    <location>
        <begin position="216"/>
        <end position="250"/>
    </location>
</feature>
<feature type="region of interest" description="Disordered" evidence="2">
    <location>
        <begin position="169"/>
        <end position="287"/>
    </location>
</feature>
<feature type="compositionally biased region" description="Low complexity" evidence="2">
    <location>
        <begin position="251"/>
        <end position="261"/>
    </location>
</feature>
<evidence type="ECO:0000313" key="4">
    <source>
        <dbReference type="EMBL" id="KAK6591031.1"/>
    </source>
</evidence>
<keyword evidence="3" id="KW-0732">Signal</keyword>
<feature type="compositionally biased region" description="Basic and acidic residues" evidence="2">
    <location>
        <begin position="269"/>
        <end position="284"/>
    </location>
</feature>
<evidence type="ECO:0000256" key="1">
    <source>
        <dbReference type="SAM" id="Coils"/>
    </source>
</evidence>
<dbReference type="AlphaFoldDB" id="A0AAV9YCI5"/>
<evidence type="ECO:0000256" key="3">
    <source>
        <dbReference type="SAM" id="SignalP"/>
    </source>
</evidence>
<feature type="region of interest" description="Disordered" evidence="2">
    <location>
        <begin position="357"/>
        <end position="380"/>
    </location>
</feature>
<sequence length="380" mass="43458">MRSFNLFLAIFLILIIEFDVIYSDDVQQNQNKNIGVRSRMGNMFKLKTGSKLKIKLGKGKEKKKTENLDELFTELEEVKQKRQKTKNPFLKLRCYLSEQKIKRAIRKLKKSEDDEKKLEKLEEELPMDYSPQALPKEGSVPPYLPVILELPKGPIEVHDYFDEEDKTGDKVILDEEHEPQITVKDMDQEEEEDGLETAGERETTETFGEKSTSGEQIDELGVDVSESEDDVETRDGLEDSESEIPIDEIDAVGAEGEIGAEAGEDDEEGIKKQDHSPDKEAELKKKTKKSKLRGLFGLFKCRKESKAAKLAKLLVLKEKLEGELSKTRNPILKRVRAYKLKKIERSIQKLTEEAIDEIEGKDETHDNSESKNQGEIEVDQ</sequence>
<keyword evidence="5" id="KW-1185">Reference proteome</keyword>
<protein>
    <recommendedName>
        <fullName evidence="6">Signal peptide-containing protein</fullName>
    </recommendedName>
</protein>
<feature type="chain" id="PRO_5043519241" description="Signal peptide-containing protein" evidence="3">
    <location>
        <begin position="24"/>
        <end position="380"/>
    </location>
</feature>
<name>A0AAV9YCI5_9CRYT</name>
<reference evidence="4 5" key="1">
    <citation type="submission" date="2023-10" db="EMBL/GenBank/DDBJ databases">
        <title>Comparative genomics analysis reveals potential genetic determinants of host preference in Cryptosporidium xiaoi.</title>
        <authorList>
            <person name="Xiao L."/>
            <person name="Li J."/>
        </authorList>
    </citation>
    <scope>NUCLEOTIDE SEQUENCE [LARGE SCALE GENOMIC DNA]</scope>
    <source>
        <strain evidence="4 5">52996</strain>
    </source>
</reference>
<organism evidence="4 5">
    <name type="scientific">Cryptosporidium xiaoi</name>
    <dbReference type="NCBI Taxonomy" id="659607"/>
    <lineage>
        <taxon>Eukaryota</taxon>
        <taxon>Sar</taxon>
        <taxon>Alveolata</taxon>
        <taxon>Apicomplexa</taxon>
        <taxon>Conoidasida</taxon>
        <taxon>Coccidia</taxon>
        <taxon>Eucoccidiorida</taxon>
        <taxon>Eimeriorina</taxon>
        <taxon>Cryptosporidiidae</taxon>
        <taxon>Cryptosporidium</taxon>
    </lineage>
</organism>
<dbReference type="Proteomes" id="UP001311799">
    <property type="component" value="Unassembled WGS sequence"/>
</dbReference>
<evidence type="ECO:0000256" key="2">
    <source>
        <dbReference type="SAM" id="MobiDB-lite"/>
    </source>
</evidence>
<proteinExistence type="predicted"/>
<keyword evidence="1" id="KW-0175">Coiled coil</keyword>
<accession>A0AAV9YCI5</accession>
<comment type="caution">
    <text evidence="4">The sequence shown here is derived from an EMBL/GenBank/DDBJ whole genome shotgun (WGS) entry which is preliminary data.</text>
</comment>
<evidence type="ECO:0008006" key="6">
    <source>
        <dbReference type="Google" id="ProtNLM"/>
    </source>
</evidence>
<feature type="compositionally biased region" description="Basic and acidic residues" evidence="2">
    <location>
        <begin position="198"/>
        <end position="208"/>
    </location>
</feature>
<feature type="signal peptide" evidence="3">
    <location>
        <begin position="1"/>
        <end position="23"/>
    </location>
</feature>
<feature type="compositionally biased region" description="Basic and acidic residues" evidence="2">
    <location>
        <begin position="361"/>
        <end position="374"/>
    </location>
</feature>
<evidence type="ECO:0000313" key="5">
    <source>
        <dbReference type="Proteomes" id="UP001311799"/>
    </source>
</evidence>
<feature type="coiled-coil region" evidence="1">
    <location>
        <begin position="61"/>
        <end position="124"/>
    </location>
</feature>